<feature type="chain" id="PRO_5046015950" evidence="1">
    <location>
        <begin position="36"/>
        <end position="338"/>
    </location>
</feature>
<dbReference type="InterPro" id="IPR011852">
    <property type="entry name" value="TRAP_TAXI"/>
</dbReference>
<gene>
    <name evidence="2" type="ORF">K1718_26170</name>
</gene>
<proteinExistence type="predicted"/>
<accession>A0ABY8FAD0</accession>
<dbReference type="EMBL" id="CP120863">
    <property type="protein sequence ID" value="WFE89598.1"/>
    <property type="molecule type" value="Genomic_DNA"/>
</dbReference>
<dbReference type="NCBIfam" id="TIGR02122">
    <property type="entry name" value="TRAP_TAXI"/>
    <property type="match status" value="1"/>
</dbReference>
<dbReference type="Gene3D" id="3.40.190.10">
    <property type="entry name" value="Periplasmic binding protein-like II"/>
    <property type="match status" value="2"/>
</dbReference>
<dbReference type="PANTHER" id="PTHR42941:SF1">
    <property type="entry name" value="SLL1037 PROTEIN"/>
    <property type="match status" value="1"/>
</dbReference>
<dbReference type="PANTHER" id="PTHR42941">
    <property type="entry name" value="SLL1037 PROTEIN"/>
    <property type="match status" value="1"/>
</dbReference>
<evidence type="ECO:0000256" key="1">
    <source>
        <dbReference type="SAM" id="SignalP"/>
    </source>
</evidence>
<reference evidence="2 3" key="1">
    <citation type="submission" date="2023-03" db="EMBL/GenBank/DDBJ databases">
        <title>Roseibium porphyridii sp. nov. and Roseibium rhodosorbium sp. nov. isolated from marine algae, Porphyridium cruentum and Rhodosorus marinus, respectively.</title>
        <authorList>
            <person name="Lee M.W."/>
            <person name="Choi B.J."/>
            <person name="Lee J.K."/>
            <person name="Choi D.G."/>
            <person name="Baek J.H."/>
            <person name="Bayburt H."/>
            <person name="Kim J.M."/>
            <person name="Han D.M."/>
            <person name="Kim K.H."/>
            <person name="Jeon C.O."/>
        </authorList>
    </citation>
    <scope>NUCLEOTIDE SEQUENCE [LARGE SCALE GENOMIC DNA]</scope>
    <source>
        <strain evidence="2 3">KMA01</strain>
    </source>
</reference>
<protein>
    <submittedName>
        <fullName evidence="2">TAXI family TRAP transporter solute-binding subunit</fullName>
    </submittedName>
</protein>
<evidence type="ECO:0000313" key="2">
    <source>
        <dbReference type="EMBL" id="WFE89598.1"/>
    </source>
</evidence>
<organism evidence="2 3">
    <name type="scientific">Roseibium porphyridii</name>
    <dbReference type="NCBI Taxonomy" id="2866279"/>
    <lineage>
        <taxon>Bacteria</taxon>
        <taxon>Pseudomonadati</taxon>
        <taxon>Pseudomonadota</taxon>
        <taxon>Alphaproteobacteria</taxon>
        <taxon>Hyphomicrobiales</taxon>
        <taxon>Stappiaceae</taxon>
        <taxon>Roseibium</taxon>
    </lineage>
</organism>
<dbReference type="Pfam" id="PF16868">
    <property type="entry name" value="NMT1_3"/>
    <property type="match status" value="1"/>
</dbReference>
<dbReference type="Proteomes" id="UP001209803">
    <property type="component" value="Chromosome"/>
</dbReference>
<dbReference type="RefSeq" id="WP_152503863.1">
    <property type="nucleotide sequence ID" value="NZ_CP120863.1"/>
</dbReference>
<keyword evidence="3" id="KW-1185">Reference proteome</keyword>
<name>A0ABY8FAD0_9HYPH</name>
<keyword evidence="1" id="KW-0732">Signal</keyword>
<sequence length="338" mass="35803">MTSKSKAGLLNVFSRYTPAPLVAALTIGLFVPAAAAEDRSDWPTSFSVGTASQGGTYFVYGSGWTNLVSDQLGIPGGAEVTAGPVQNAALVQTGDLDFGMVTMGPAFDAINGESALAPGLKHDQIRAIFPMYKTAFHIMTLESSGIDSIDDIPEGATVGFGPVGGTPGTYWPRFFDTFGKSVTARHGGAADLAGQLQDGLIDVYTWAAGVPFPAFSQVEAQADVNFIGMTDEQAKQIAADHPVSLFTIPAGTYPSQSEDHASVSMWNFAIARADLPEDFVYAVVDAVMSNNPKMLDIHKAAVETLPENYDKNAFIPWHPGAVRWFKENGFEIDPALGG</sequence>
<evidence type="ECO:0000313" key="3">
    <source>
        <dbReference type="Proteomes" id="UP001209803"/>
    </source>
</evidence>
<feature type="signal peptide" evidence="1">
    <location>
        <begin position="1"/>
        <end position="35"/>
    </location>
</feature>
<dbReference type="SUPFAM" id="SSF53850">
    <property type="entry name" value="Periplasmic binding protein-like II"/>
    <property type="match status" value="1"/>
</dbReference>